<gene>
    <name evidence="19" type="ORF">A2151_03275</name>
</gene>
<keyword evidence="12 15" id="KW-0472">Membrane</keyword>
<evidence type="ECO:0000259" key="16">
    <source>
        <dbReference type="PROSITE" id="PS50109"/>
    </source>
</evidence>
<dbReference type="InterPro" id="IPR001610">
    <property type="entry name" value="PAC"/>
</dbReference>
<evidence type="ECO:0000256" key="5">
    <source>
        <dbReference type="ARBA" id="ARBA00022679"/>
    </source>
</evidence>
<sequence>MRLYAEQVKLLYANLPLGVAAGLLNALILAFVQRSVISPAVLAVWLGAIVVLSASRFAQAQAYRRAAPAPHEVGRWGFWYTVGAGLSGAIWGSAGVLLFPADLAHQTFVIFVLAGMTAGGVVVFSAHIWTAYVFFMPTLLPLTVRLFVEGHDTHLAMGAMSMLFFLLMVVTARRMYETTLTSLKLRFENTDLVAYLEKEKEATENLNRELVKEINARARIDEGLRESEGRVRAVVDNVLDGIITVNEDGTLESMNPAAERLFGYARDEAIGRHFKMLMPEAEREEYNDYLGAHLNVGDGKMIGFGLEVTGQRSDGTIFPMELGVSRMQIGRRQLFIGMVRDITQRKEVEHMKNQFIAAVSHELRTPLTSMQGSLSLLAEGVGGDLPERGQSLLTIARNNVERLVRLVNDILDVNDIQSGRIRLHLRPVDLTALVERAVDANRAQAAERGVRLALRNGPGAARVQADGERLLRVLQHLLSNAVKFSPARGAVEIEVRRVDAAIRVSVTDRGPGIPEEFRERIFQAFSKAPSDNAPSQDGAGLGLGLARAVVELHGGRIGYTSEPGAGTHFFFELPQWQDKPVPVSAGR</sequence>
<dbReference type="PRINTS" id="PR00344">
    <property type="entry name" value="BCTRLSENSOR"/>
</dbReference>
<dbReference type="GO" id="GO:0030295">
    <property type="term" value="F:protein kinase activator activity"/>
    <property type="evidence" value="ECO:0007669"/>
    <property type="project" value="TreeGrafter"/>
</dbReference>
<evidence type="ECO:0000313" key="19">
    <source>
        <dbReference type="EMBL" id="OGI47471.1"/>
    </source>
</evidence>
<feature type="domain" description="Histidine kinase" evidence="16">
    <location>
        <begin position="358"/>
        <end position="577"/>
    </location>
</feature>
<dbReference type="CDD" id="cd00082">
    <property type="entry name" value="HisKA"/>
    <property type="match status" value="1"/>
</dbReference>
<dbReference type="InterPro" id="IPR004358">
    <property type="entry name" value="Sig_transdc_His_kin-like_C"/>
</dbReference>
<feature type="transmembrane region" description="Helical" evidence="15">
    <location>
        <begin position="39"/>
        <end position="58"/>
    </location>
</feature>
<evidence type="ECO:0000256" key="2">
    <source>
        <dbReference type="ARBA" id="ARBA00004141"/>
    </source>
</evidence>
<dbReference type="InterPro" id="IPR050351">
    <property type="entry name" value="BphY/WalK/GraS-like"/>
</dbReference>
<keyword evidence="10 15" id="KW-1133">Transmembrane helix</keyword>
<dbReference type="Gene3D" id="1.10.287.130">
    <property type="match status" value="1"/>
</dbReference>
<dbReference type="SMART" id="SM00086">
    <property type="entry name" value="PAC"/>
    <property type="match status" value="1"/>
</dbReference>
<dbReference type="GO" id="GO:0000156">
    <property type="term" value="F:phosphorelay response regulator activity"/>
    <property type="evidence" value="ECO:0007669"/>
    <property type="project" value="TreeGrafter"/>
</dbReference>
<reference evidence="19 20" key="1">
    <citation type="journal article" date="2016" name="Nat. Commun.">
        <title>Thousands of microbial genomes shed light on interconnected biogeochemical processes in an aquifer system.</title>
        <authorList>
            <person name="Anantharaman K."/>
            <person name="Brown C.T."/>
            <person name="Hug L.A."/>
            <person name="Sharon I."/>
            <person name="Castelle C.J."/>
            <person name="Probst A.J."/>
            <person name="Thomas B.C."/>
            <person name="Singh A."/>
            <person name="Wilkins M.J."/>
            <person name="Karaoz U."/>
            <person name="Brodie E.L."/>
            <person name="Williams K.H."/>
            <person name="Hubbard S.S."/>
            <person name="Banfield J.F."/>
        </authorList>
    </citation>
    <scope>NUCLEOTIDE SEQUENCE [LARGE SCALE GENOMIC DNA]</scope>
</reference>
<dbReference type="PROSITE" id="PS50109">
    <property type="entry name" value="HIS_KIN"/>
    <property type="match status" value="1"/>
</dbReference>
<feature type="domain" description="PAC" evidence="18">
    <location>
        <begin position="304"/>
        <end position="354"/>
    </location>
</feature>
<dbReference type="SMART" id="SM00388">
    <property type="entry name" value="HisKA"/>
    <property type="match status" value="1"/>
</dbReference>
<dbReference type="GO" id="GO:0007234">
    <property type="term" value="P:osmosensory signaling via phosphorelay pathway"/>
    <property type="evidence" value="ECO:0007669"/>
    <property type="project" value="TreeGrafter"/>
</dbReference>
<dbReference type="PROSITE" id="PS50113">
    <property type="entry name" value="PAC"/>
    <property type="match status" value="1"/>
</dbReference>
<dbReference type="InterPro" id="IPR003661">
    <property type="entry name" value="HisK_dim/P_dom"/>
</dbReference>
<dbReference type="InterPro" id="IPR036890">
    <property type="entry name" value="HATPase_C_sf"/>
</dbReference>
<dbReference type="NCBIfam" id="TIGR00229">
    <property type="entry name" value="sensory_box"/>
    <property type="match status" value="1"/>
</dbReference>
<dbReference type="STRING" id="1817760.A2151_03275"/>
<evidence type="ECO:0000256" key="9">
    <source>
        <dbReference type="ARBA" id="ARBA00022840"/>
    </source>
</evidence>
<evidence type="ECO:0000256" key="13">
    <source>
        <dbReference type="ARBA" id="ARBA00059827"/>
    </source>
</evidence>
<feature type="transmembrane region" description="Helical" evidence="15">
    <location>
        <begin position="78"/>
        <end position="101"/>
    </location>
</feature>
<dbReference type="InterPro" id="IPR003594">
    <property type="entry name" value="HATPase_dom"/>
</dbReference>
<dbReference type="SMART" id="SM00091">
    <property type="entry name" value="PAS"/>
    <property type="match status" value="1"/>
</dbReference>
<evidence type="ECO:0000256" key="6">
    <source>
        <dbReference type="ARBA" id="ARBA00022692"/>
    </source>
</evidence>
<dbReference type="Pfam" id="PF13426">
    <property type="entry name" value="PAS_9"/>
    <property type="match status" value="1"/>
</dbReference>
<dbReference type="PANTHER" id="PTHR42878">
    <property type="entry name" value="TWO-COMPONENT HISTIDINE KINASE"/>
    <property type="match status" value="1"/>
</dbReference>
<feature type="domain" description="PAS" evidence="17">
    <location>
        <begin position="227"/>
        <end position="280"/>
    </location>
</feature>
<keyword evidence="6 15" id="KW-0812">Transmembrane</keyword>
<dbReference type="FunFam" id="1.10.287.130:FF:000001">
    <property type="entry name" value="Two-component sensor histidine kinase"/>
    <property type="match status" value="1"/>
</dbReference>
<evidence type="ECO:0000256" key="7">
    <source>
        <dbReference type="ARBA" id="ARBA00022741"/>
    </source>
</evidence>
<protein>
    <recommendedName>
        <fullName evidence="14">Sensor protein FixL</fullName>
        <ecNumber evidence="3">2.7.13.3</ecNumber>
    </recommendedName>
</protein>
<keyword evidence="4" id="KW-0597">Phosphoprotein</keyword>
<evidence type="ECO:0000259" key="18">
    <source>
        <dbReference type="PROSITE" id="PS50113"/>
    </source>
</evidence>
<dbReference type="PROSITE" id="PS50112">
    <property type="entry name" value="PAS"/>
    <property type="match status" value="1"/>
</dbReference>
<evidence type="ECO:0000256" key="8">
    <source>
        <dbReference type="ARBA" id="ARBA00022777"/>
    </source>
</evidence>
<feature type="transmembrane region" description="Helical" evidence="15">
    <location>
        <begin position="12"/>
        <end position="32"/>
    </location>
</feature>
<evidence type="ECO:0000259" key="17">
    <source>
        <dbReference type="PROSITE" id="PS50112"/>
    </source>
</evidence>
<dbReference type="InterPro" id="IPR035965">
    <property type="entry name" value="PAS-like_dom_sf"/>
</dbReference>
<dbReference type="InterPro" id="IPR000700">
    <property type="entry name" value="PAS-assoc_C"/>
</dbReference>
<dbReference type="GO" id="GO:0005524">
    <property type="term" value="F:ATP binding"/>
    <property type="evidence" value="ECO:0007669"/>
    <property type="project" value="UniProtKB-KW"/>
</dbReference>
<evidence type="ECO:0000256" key="14">
    <source>
        <dbReference type="ARBA" id="ARBA00070616"/>
    </source>
</evidence>
<accession>A0A1F6TQR7</accession>
<dbReference type="Pfam" id="PF00512">
    <property type="entry name" value="HisKA"/>
    <property type="match status" value="1"/>
</dbReference>
<evidence type="ECO:0000256" key="12">
    <source>
        <dbReference type="ARBA" id="ARBA00023136"/>
    </source>
</evidence>
<comment type="catalytic activity">
    <reaction evidence="1">
        <text>ATP + protein L-histidine = ADP + protein N-phospho-L-histidine.</text>
        <dbReference type="EC" id="2.7.13.3"/>
    </reaction>
</comment>
<dbReference type="InterPro" id="IPR036097">
    <property type="entry name" value="HisK_dim/P_sf"/>
</dbReference>
<dbReference type="EC" id="2.7.13.3" evidence="3"/>
<feature type="transmembrane region" description="Helical" evidence="15">
    <location>
        <begin position="108"/>
        <end position="135"/>
    </location>
</feature>
<dbReference type="FunFam" id="3.30.450.20:FF:000060">
    <property type="entry name" value="Sensor protein FixL"/>
    <property type="match status" value="1"/>
</dbReference>
<feature type="transmembrane region" description="Helical" evidence="15">
    <location>
        <begin position="155"/>
        <end position="176"/>
    </location>
</feature>
<evidence type="ECO:0000256" key="4">
    <source>
        <dbReference type="ARBA" id="ARBA00022553"/>
    </source>
</evidence>
<evidence type="ECO:0000256" key="1">
    <source>
        <dbReference type="ARBA" id="ARBA00000085"/>
    </source>
</evidence>
<dbReference type="SMART" id="SM00387">
    <property type="entry name" value="HATPase_c"/>
    <property type="match status" value="1"/>
</dbReference>
<dbReference type="CDD" id="cd00075">
    <property type="entry name" value="HATPase"/>
    <property type="match status" value="1"/>
</dbReference>
<dbReference type="PANTHER" id="PTHR42878:SF7">
    <property type="entry name" value="SENSOR HISTIDINE KINASE GLRK"/>
    <property type="match status" value="1"/>
</dbReference>
<dbReference type="InterPro" id="IPR005467">
    <property type="entry name" value="His_kinase_dom"/>
</dbReference>
<proteinExistence type="predicted"/>
<keyword evidence="9" id="KW-0067">ATP-binding</keyword>
<keyword evidence="8" id="KW-0418">Kinase</keyword>
<dbReference type="GO" id="GO:0000155">
    <property type="term" value="F:phosphorelay sensor kinase activity"/>
    <property type="evidence" value="ECO:0007669"/>
    <property type="project" value="InterPro"/>
</dbReference>
<dbReference type="EMBL" id="MFSU01000055">
    <property type="protein sequence ID" value="OGI47471.1"/>
    <property type="molecule type" value="Genomic_DNA"/>
</dbReference>
<comment type="subcellular location">
    <subcellularLocation>
        <location evidence="2">Membrane</location>
        <topology evidence="2">Multi-pass membrane protein</topology>
    </subcellularLocation>
</comment>
<dbReference type="AlphaFoldDB" id="A0A1F6TQR7"/>
<dbReference type="Proteomes" id="UP000178885">
    <property type="component" value="Unassembled WGS sequence"/>
</dbReference>
<evidence type="ECO:0000256" key="15">
    <source>
        <dbReference type="SAM" id="Phobius"/>
    </source>
</evidence>
<dbReference type="Gene3D" id="3.30.565.10">
    <property type="entry name" value="Histidine kinase-like ATPase, C-terminal domain"/>
    <property type="match status" value="1"/>
</dbReference>
<dbReference type="FunFam" id="3.30.565.10:FF:000006">
    <property type="entry name" value="Sensor histidine kinase WalK"/>
    <property type="match status" value="1"/>
</dbReference>
<dbReference type="SUPFAM" id="SSF47384">
    <property type="entry name" value="Homodimeric domain of signal transducing histidine kinase"/>
    <property type="match status" value="1"/>
</dbReference>
<evidence type="ECO:0000256" key="3">
    <source>
        <dbReference type="ARBA" id="ARBA00012438"/>
    </source>
</evidence>
<evidence type="ECO:0000256" key="11">
    <source>
        <dbReference type="ARBA" id="ARBA00023012"/>
    </source>
</evidence>
<dbReference type="SUPFAM" id="SSF55874">
    <property type="entry name" value="ATPase domain of HSP90 chaperone/DNA topoisomerase II/histidine kinase"/>
    <property type="match status" value="1"/>
</dbReference>
<dbReference type="Pfam" id="PF02518">
    <property type="entry name" value="HATPase_c"/>
    <property type="match status" value="1"/>
</dbReference>
<organism evidence="19 20">
    <name type="scientific">Candidatus Muproteobacteria bacterium RBG_16_65_34</name>
    <dbReference type="NCBI Taxonomy" id="1817760"/>
    <lineage>
        <taxon>Bacteria</taxon>
        <taxon>Pseudomonadati</taxon>
        <taxon>Pseudomonadota</taxon>
        <taxon>Candidatus Muproteobacteria</taxon>
    </lineage>
</organism>
<keyword evidence="5" id="KW-0808">Transferase</keyword>
<evidence type="ECO:0000256" key="10">
    <source>
        <dbReference type="ARBA" id="ARBA00022989"/>
    </source>
</evidence>
<comment type="caution">
    <text evidence="19">The sequence shown here is derived from an EMBL/GenBank/DDBJ whole genome shotgun (WGS) entry which is preliminary data.</text>
</comment>
<dbReference type="GO" id="GO:0016020">
    <property type="term" value="C:membrane"/>
    <property type="evidence" value="ECO:0007669"/>
    <property type="project" value="UniProtKB-SubCell"/>
</dbReference>
<dbReference type="SUPFAM" id="SSF55785">
    <property type="entry name" value="PYP-like sensor domain (PAS domain)"/>
    <property type="match status" value="1"/>
</dbReference>
<keyword evidence="11" id="KW-0902">Two-component regulatory system</keyword>
<name>A0A1F6TQR7_9PROT</name>
<evidence type="ECO:0000313" key="20">
    <source>
        <dbReference type="Proteomes" id="UP000178885"/>
    </source>
</evidence>
<dbReference type="InterPro" id="IPR000014">
    <property type="entry name" value="PAS"/>
</dbReference>
<dbReference type="CDD" id="cd00130">
    <property type="entry name" value="PAS"/>
    <property type="match status" value="1"/>
</dbReference>
<comment type="function">
    <text evidence="13">Putative oxygen sensor; modulates the activity of FixJ, a transcriptional activator of nitrogen fixation fixK gene. FixL probably acts as a kinase that phosphorylates FixJ.</text>
</comment>
<dbReference type="Gene3D" id="3.30.450.20">
    <property type="entry name" value="PAS domain"/>
    <property type="match status" value="1"/>
</dbReference>
<keyword evidence="7" id="KW-0547">Nucleotide-binding</keyword>